<name>A0A4P9WAJ6_9FUNG</name>
<organism evidence="2 3">
    <name type="scientific">Blyttiomyces helicus</name>
    <dbReference type="NCBI Taxonomy" id="388810"/>
    <lineage>
        <taxon>Eukaryota</taxon>
        <taxon>Fungi</taxon>
        <taxon>Fungi incertae sedis</taxon>
        <taxon>Chytridiomycota</taxon>
        <taxon>Chytridiomycota incertae sedis</taxon>
        <taxon>Chytridiomycetes</taxon>
        <taxon>Chytridiomycetes incertae sedis</taxon>
        <taxon>Blyttiomyces</taxon>
    </lineage>
</organism>
<evidence type="ECO:0000256" key="1">
    <source>
        <dbReference type="SAM" id="MobiDB-lite"/>
    </source>
</evidence>
<dbReference type="Proteomes" id="UP000269721">
    <property type="component" value="Unassembled WGS sequence"/>
</dbReference>
<keyword evidence="3" id="KW-1185">Reference proteome</keyword>
<feature type="compositionally biased region" description="Basic and acidic residues" evidence="1">
    <location>
        <begin position="1"/>
        <end position="20"/>
    </location>
</feature>
<reference evidence="3" key="1">
    <citation type="journal article" date="2018" name="Nat. Microbiol.">
        <title>Leveraging single-cell genomics to expand the fungal tree of life.</title>
        <authorList>
            <person name="Ahrendt S.R."/>
            <person name="Quandt C.A."/>
            <person name="Ciobanu D."/>
            <person name="Clum A."/>
            <person name="Salamov A."/>
            <person name="Andreopoulos B."/>
            <person name="Cheng J.F."/>
            <person name="Woyke T."/>
            <person name="Pelin A."/>
            <person name="Henrissat B."/>
            <person name="Reynolds N.K."/>
            <person name="Benny G.L."/>
            <person name="Smith M.E."/>
            <person name="James T.Y."/>
            <person name="Grigoriev I.V."/>
        </authorList>
    </citation>
    <scope>NUCLEOTIDE SEQUENCE [LARGE SCALE GENOMIC DNA]</scope>
</reference>
<evidence type="ECO:0000313" key="3">
    <source>
        <dbReference type="Proteomes" id="UP000269721"/>
    </source>
</evidence>
<accession>A0A4P9WAJ6</accession>
<feature type="region of interest" description="Disordered" evidence="1">
    <location>
        <begin position="1"/>
        <end position="52"/>
    </location>
</feature>
<sequence length="271" mass="31494">MESFRTEHPEEDEFNVREQPEPPVFSFGIDRDSEDPEDRGFASDSEDPEELHQDQIETWLRIPSALVDEEQALELGEFMSEKERADYLGIWPTVMNPSRQRSTFCVRWGGGERSGLILALYYVKFDFDICLPQSHTTVAIYLFRHDRNVSRTEAEQLYRLIEALRIKLPPISSIGPMMASIAESIGPQPRDFTTVLEDLTPHIRLEGTIQLKLANPYVSKQVRVMPENPRNGIVELCHRRKWHEELRAPMVRVQQDGGYADLWVDEFEYLE</sequence>
<evidence type="ECO:0000313" key="2">
    <source>
        <dbReference type="EMBL" id="RKO88585.1"/>
    </source>
</evidence>
<dbReference type="EMBL" id="KZ996621">
    <property type="protein sequence ID" value="RKO88585.1"/>
    <property type="molecule type" value="Genomic_DNA"/>
</dbReference>
<gene>
    <name evidence="2" type="ORF">BDK51DRAFT_39859</name>
</gene>
<proteinExistence type="predicted"/>
<dbReference type="AlphaFoldDB" id="A0A4P9WAJ6"/>
<protein>
    <submittedName>
        <fullName evidence="2">Uncharacterized protein</fullName>
    </submittedName>
</protein>